<sequence length="59" mass="6486">MENKAGLNRESLIWLLLRQTSNVIVGLIEDELRLSGKVSYTRATILFLVKAAGSRATPA</sequence>
<feature type="non-terminal residue" evidence="1">
    <location>
        <position position="59"/>
    </location>
</feature>
<accession>X1PHP9</accession>
<organism evidence="1">
    <name type="scientific">marine sediment metagenome</name>
    <dbReference type="NCBI Taxonomy" id="412755"/>
    <lineage>
        <taxon>unclassified sequences</taxon>
        <taxon>metagenomes</taxon>
        <taxon>ecological metagenomes</taxon>
    </lineage>
</organism>
<dbReference type="EMBL" id="BARV01014224">
    <property type="protein sequence ID" value="GAI30409.1"/>
    <property type="molecule type" value="Genomic_DNA"/>
</dbReference>
<reference evidence="1" key="1">
    <citation type="journal article" date="2014" name="Front. Microbiol.">
        <title>High frequency of phylogenetically diverse reductive dehalogenase-homologous genes in deep subseafloor sedimentary metagenomes.</title>
        <authorList>
            <person name="Kawai M."/>
            <person name="Futagami T."/>
            <person name="Toyoda A."/>
            <person name="Takaki Y."/>
            <person name="Nishi S."/>
            <person name="Hori S."/>
            <person name="Arai W."/>
            <person name="Tsubouchi T."/>
            <person name="Morono Y."/>
            <person name="Uchiyama I."/>
            <person name="Ito T."/>
            <person name="Fujiyama A."/>
            <person name="Inagaki F."/>
            <person name="Takami H."/>
        </authorList>
    </citation>
    <scope>NUCLEOTIDE SEQUENCE</scope>
    <source>
        <strain evidence="1">Expedition CK06-06</strain>
    </source>
</reference>
<comment type="caution">
    <text evidence="1">The sequence shown here is derived from an EMBL/GenBank/DDBJ whole genome shotgun (WGS) entry which is preliminary data.</text>
</comment>
<gene>
    <name evidence="1" type="ORF">S06H3_25030</name>
</gene>
<protein>
    <submittedName>
        <fullName evidence="1">Uncharacterized protein</fullName>
    </submittedName>
</protein>
<name>X1PHP9_9ZZZZ</name>
<evidence type="ECO:0000313" key="1">
    <source>
        <dbReference type="EMBL" id="GAI30409.1"/>
    </source>
</evidence>
<dbReference type="AlphaFoldDB" id="X1PHP9"/>
<proteinExistence type="predicted"/>